<evidence type="ECO:0000313" key="3">
    <source>
        <dbReference type="Proteomes" id="UP000828390"/>
    </source>
</evidence>
<dbReference type="InterPro" id="IPR008979">
    <property type="entry name" value="Galactose-bd-like_sf"/>
</dbReference>
<dbReference type="Gene3D" id="2.60.120.260">
    <property type="entry name" value="Galactose-binding domain-like"/>
    <property type="match status" value="1"/>
</dbReference>
<dbReference type="Proteomes" id="UP000828390">
    <property type="component" value="Unassembled WGS sequence"/>
</dbReference>
<reference evidence="2" key="1">
    <citation type="journal article" date="2019" name="bioRxiv">
        <title>The Genome of the Zebra Mussel, Dreissena polymorpha: A Resource for Invasive Species Research.</title>
        <authorList>
            <person name="McCartney M.A."/>
            <person name="Auch B."/>
            <person name="Kono T."/>
            <person name="Mallez S."/>
            <person name="Zhang Y."/>
            <person name="Obille A."/>
            <person name="Becker A."/>
            <person name="Abrahante J.E."/>
            <person name="Garbe J."/>
            <person name="Badalamenti J.P."/>
            <person name="Herman A."/>
            <person name="Mangelson H."/>
            <person name="Liachko I."/>
            <person name="Sullivan S."/>
            <person name="Sone E.D."/>
            <person name="Koren S."/>
            <person name="Silverstein K.A.T."/>
            <person name="Beckman K.B."/>
            <person name="Gohl D.M."/>
        </authorList>
    </citation>
    <scope>NUCLEOTIDE SEQUENCE</scope>
    <source>
        <strain evidence="2">Duluth1</strain>
        <tissue evidence="2">Whole animal</tissue>
    </source>
</reference>
<protein>
    <submittedName>
        <fullName evidence="2">Uncharacterized protein</fullName>
    </submittedName>
</protein>
<feature type="signal peptide" evidence="1">
    <location>
        <begin position="1"/>
        <end position="28"/>
    </location>
</feature>
<keyword evidence="1" id="KW-0732">Signal</keyword>
<accession>A0A9D4JKF2</accession>
<gene>
    <name evidence="2" type="ORF">DPMN_139062</name>
</gene>
<reference evidence="2" key="2">
    <citation type="submission" date="2020-11" db="EMBL/GenBank/DDBJ databases">
        <authorList>
            <person name="McCartney M.A."/>
            <person name="Auch B."/>
            <person name="Kono T."/>
            <person name="Mallez S."/>
            <person name="Becker A."/>
            <person name="Gohl D.M."/>
            <person name="Silverstein K.A.T."/>
            <person name="Koren S."/>
            <person name="Bechman K.B."/>
            <person name="Herman A."/>
            <person name="Abrahante J.E."/>
            <person name="Garbe J."/>
        </authorList>
    </citation>
    <scope>NUCLEOTIDE SEQUENCE</scope>
    <source>
        <strain evidence="2">Duluth1</strain>
        <tissue evidence="2">Whole animal</tissue>
    </source>
</reference>
<dbReference type="AlphaFoldDB" id="A0A9D4JKF2"/>
<dbReference type="SUPFAM" id="SSF49785">
    <property type="entry name" value="Galactose-binding domain-like"/>
    <property type="match status" value="1"/>
</dbReference>
<name>A0A9D4JKF2_DREPO</name>
<proteinExistence type="predicted"/>
<sequence>MDVQRLGTCFILIGVLLVTHGGVEFVSANTISNVALGKNASQTDTAKGGSPALAVDGDPSTCSESASALADWTLNLGDYFIIEEVSETRSESQWVSSVVKATSENAGWDSTNIKGPNDNSVWMGDAHVHAVHFTFKYEVWPKQLDIYFNSGAGSEKAIECWNAQKIYVPIWGTIPNIVTNAIQTVSHVDDSSCYSRVYRVKFAVSNHKLLVDAISLRGEQSDGSLQQWVSDIWYKTSEVSGYEASNLKGVNDGAVWQPELPLNLQYVEVMFDKKVHVTRVDIYERSGAGSEKAIHCKVGENWISLWSKTPVSSSSDAQIFSPKLTASCFSNHIMVEFLLLQHDLKVDAISVHADKSPISIQLGMTQDQYQAHGIMNRNSLATWRPAEKGPYRYIRIQGSLQQEPLKICNLQIKGYLPSRKPLFKSVKFITMTIPRLGTVSNIQSVIACATTCTSQTAPPCVTAQFDPEWHSCAMFGGFEHRKDNDNRNETMVFKFAAHLFKN</sequence>
<evidence type="ECO:0000256" key="1">
    <source>
        <dbReference type="SAM" id="SignalP"/>
    </source>
</evidence>
<evidence type="ECO:0000313" key="2">
    <source>
        <dbReference type="EMBL" id="KAH3810667.1"/>
    </source>
</evidence>
<dbReference type="EMBL" id="JAIWYP010000006">
    <property type="protein sequence ID" value="KAH3810667.1"/>
    <property type="molecule type" value="Genomic_DNA"/>
</dbReference>
<keyword evidence="3" id="KW-1185">Reference proteome</keyword>
<organism evidence="2 3">
    <name type="scientific">Dreissena polymorpha</name>
    <name type="common">Zebra mussel</name>
    <name type="synonym">Mytilus polymorpha</name>
    <dbReference type="NCBI Taxonomy" id="45954"/>
    <lineage>
        <taxon>Eukaryota</taxon>
        <taxon>Metazoa</taxon>
        <taxon>Spiralia</taxon>
        <taxon>Lophotrochozoa</taxon>
        <taxon>Mollusca</taxon>
        <taxon>Bivalvia</taxon>
        <taxon>Autobranchia</taxon>
        <taxon>Heteroconchia</taxon>
        <taxon>Euheterodonta</taxon>
        <taxon>Imparidentia</taxon>
        <taxon>Neoheterodontei</taxon>
        <taxon>Myida</taxon>
        <taxon>Dreissenoidea</taxon>
        <taxon>Dreissenidae</taxon>
        <taxon>Dreissena</taxon>
    </lineage>
</organism>
<feature type="chain" id="PRO_5039533329" evidence="1">
    <location>
        <begin position="29"/>
        <end position="502"/>
    </location>
</feature>
<comment type="caution">
    <text evidence="2">The sequence shown here is derived from an EMBL/GenBank/DDBJ whole genome shotgun (WGS) entry which is preliminary data.</text>
</comment>